<evidence type="ECO:0000259" key="23">
    <source>
        <dbReference type="SMART" id="SM00079"/>
    </source>
</evidence>
<dbReference type="GO" id="GO:0004970">
    <property type="term" value="F:glutamate-gated receptor activity"/>
    <property type="evidence" value="ECO:0007669"/>
    <property type="project" value="UniProtKB-ARBA"/>
</dbReference>
<evidence type="ECO:0000313" key="25">
    <source>
        <dbReference type="EMBL" id="QGW50648.1"/>
    </source>
</evidence>
<dbReference type="Gene3D" id="3.40.190.10">
    <property type="entry name" value="Periplasmic binding protein-like II"/>
    <property type="match status" value="2"/>
</dbReference>
<keyword evidence="9 21" id="KW-0472">Membrane</keyword>
<evidence type="ECO:0000256" key="14">
    <source>
        <dbReference type="ARBA" id="ARBA00023303"/>
    </source>
</evidence>
<feature type="binding site" evidence="17">
    <location>
        <position position="506"/>
    </location>
    <ligand>
        <name>L-glutamate</name>
        <dbReference type="ChEBI" id="CHEBI:29985"/>
    </ligand>
</feature>
<feature type="region of interest" description="Disordered" evidence="20">
    <location>
        <begin position="871"/>
        <end position="903"/>
    </location>
</feature>
<dbReference type="Gene3D" id="1.10.287.70">
    <property type="match status" value="1"/>
</dbReference>
<dbReference type="SUPFAM" id="SSF53850">
    <property type="entry name" value="Periplasmic binding protein-like II"/>
    <property type="match status" value="1"/>
</dbReference>
<keyword evidence="11" id="KW-0325">Glycoprotein</keyword>
<evidence type="ECO:0000256" key="15">
    <source>
        <dbReference type="ARBA" id="ARBA00034104"/>
    </source>
</evidence>
<evidence type="ECO:0000256" key="12">
    <source>
        <dbReference type="ARBA" id="ARBA00023257"/>
    </source>
</evidence>
<organism evidence="25">
    <name type="scientific">Propsilocerus akamusi</name>
    <dbReference type="NCBI Taxonomy" id="903466"/>
    <lineage>
        <taxon>Eukaryota</taxon>
        <taxon>Metazoa</taxon>
        <taxon>Ecdysozoa</taxon>
        <taxon>Arthropoda</taxon>
        <taxon>Hexapoda</taxon>
        <taxon>Insecta</taxon>
        <taxon>Pterygota</taxon>
        <taxon>Neoptera</taxon>
        <taxon>Endopterygota</taxon>
        <taxon>Diptera</taxon>
        <taxon>Nematocera</taxon>
        <taxon>Chironomoidea</taxon>
        <taxon>Chironomidae</taxon>
        <taxon>Propsilocerus</taxon>
    </lineage>
</organism>
<dbReference type="InterPro" id="IPR001508">
    <property type="entry name" value="Iono_Glu_rcpt_met"/>
</dbReference>
<dbReference type="Pfam" id="PF10613">
    <property type="entry name" value="Lig_chan-Glu_bd"/>
    <property type="match status" value="1"/>
</dbReference>
<dbReference type="InterPro" id="IPR019594">
    <property type="entry name" value="Glu/Gly-bd"/>
</dbReference>
<proteinExistence type="evidence at transcript level"/>
<dbReference type="SMART" id="SM00918">
    <property type="entry name" value="Lig_chan-Glu_bd"/>
    <property type="match status" value="1"/>
</dbReference>
<keyword evidence="2" id="KW-0813">Transport</keyword>
<dbReference type="InterPro" id="IPR001828">
    <property type="entry name" value="ANF_lig-bd_rcpt"/>
</dbReference>
<feature type="binding site" evidence="17">
    <location>
        <position position="673"/>
    </location>
    <ligand>
        <name>L-glutamate</name>
        <dbReference type="ChEBI" id="CHEBI:29985"/>
    </ligand>
</feature>
<feature type="binding site" evidence="17">
    <location>
        <position position="501"/>
    </location>
    <ligand>
        <name>L-glutamate</name>
        <dbReference type="ChEBI" id="CHEBI:29985"/>
    </ligand>
</feature>
<comment type="subcellular location">
    <subcellularLocation>
        <location evidence="15">Postsynaptic cell membrane</location>
        <topology evidence="15">Multi-pass membrane protein</topology>
    </subcellularLocation>
</comment>
<sequence length="934" mass="106125">MFKFIFIVTFFSLIVAKRDIPIGGIFHDDNYESEIAFRYTVERINMHERNFELIPLVRHVSRTDSFRAERIVCELMAEGVAAIFGPSTSETSGITGSVCNVGEIPHIITHWERESLGHKHSLSDKQMTINLYPDTETLSRAYAELLIDYTWKSYTIIYEDDDGLMRLKDILQIHDPQSSPITVRQLGDGPDYRPLLKQIQSSGESHIVLDVNPDKIVSLLRQASEVKMMEEYQSYIVASLDAHTLDFEELKYMRANITALRLIDPTSFDIQNAILDWQQGEQRNQRVYRISPEQVLTETALYHDAVRLFATAVRELDSTDEIEPTRMNCKQLKPWEHGSRIVNYLKLKTESGITGKIIFSDEGKRTHFNLEVMELSKEGFKKIGTWDPVHGVNYTRSAGEAYDQIVESLQNKVFVVASRLGAPFLMWKEPQEGVLHEGNDQFEGYSLDLIDAIARILKFQYRFELVPDGKYGSYNKVTKKWDGLVKHLLDRKADLAICDLTITYERRTAVDFTMPFMTLGISILFSKPVKQPPDLFSFLSPLSLDVWVFMLAAYLGVSVMLFVLARMAPDDWEASHPCNQEADELENIWNMHNCIWLTMGSIMGQGCDILPKAISTRIVAGLWWFFALIMLASYTANLAAFLTMERMDATIDSAEDLAKQSKIKYGAVKGGSTMKFFQDSNFSIYQRMWANMESARPSVFTSSNDEGRERVAKGKRLYAYLMESTSLEYITERNCDLTQIGGLLDSKGYGIALPLNSPYRTAISGAVLKLQEEGKLSMLKEKWWKGGKCKDEGAAASDDAAELGIDNVGGVFVVLGFGCLFALIVAILEFLWNVKKVAVDEKLTPWEALKAELLFAINIWIITKPVHNRLTESESPKSTPRSQKSRSRFSEAHNSFKEKSERSMNLNTEVNEFSSRSITHLNRIGNFLTRKNAD</sequence>
<dbReference type="FunFam" id="3.40.190.10:FF:000117">
    <property type="entry name" value="Glutamate receptor, ionotropic kainate"/>
    <property type="match status" value="1"/>
</dbReference>
<evidence type="ECO:0000256" key="20">
    <source>
        <dbReference type="SAM" id="MobiDB-lite"/>
    </source>
</evidence>
<dbReference type="FunFam" id="3.40.190.10:FF:000061">
    <property type="entry name" value="Glutamate receptor, ionotropic kainate"/>
    <property type="match status" value="1"/>
</dbReference>
<dbReference type="Pfam" id="PF00060">
    <property type="entry name" value="Lig_chan"/>
    <property type="match status" value="1"/>
</dbReference>
<feature type="domain" description="Ionotropic glutamate receptor C-terminal" evidence="23">
    <location>
        <begin position="413"/>
        <end position="786"/>
    </location>
</feature>
<dbReference type="SUPFAM" id="SSF53822">
    <property type="entry name" value="Periplasmic binding protein-like I"/>
    <property type="match status" value="1"/>
</dbReference>
<dbReference type="SMART" id="SM00079">
    <property type="entry name" value="PBPe"/>
    <property type="match status" value="1"/>
</dbReference>
<keyword evidence="4 21" id="KW-0812">Transmembrane</keyword>
<evidence type="ECO:0000256" key="11">
    <source>
        <dbReference type="ARBA" id="ARBA00023180"/>
    </source>
</evidence>
<evidence type="ECO:0000256" key="4">
    <source>
        <dbReference type="ARBA" id="ARBA00022692"/>
    </source>
</evidence>
<dbReference type="FunFam" id="1.10.287.70:FF:000064">
    <property type="entry name" value="Glutamate receptor ionotropic, kainate"/>
    <property type="match status" value="1"/>
</dbReference>
<evidence type="ECO:0000256" key="3">
    <source>
        <dbReference type="ARBA" id="ARBA00022475"/>
    </source>
</evidence>
<dbReference type="Pfam" id="PF01094">
    <property type="entry name" value="ANF_receptor"/>
    <property type="match status" value="1"/>
</dbReference>
<feature type="chain" id="PRO_5028040359" description="Glutamate receptor 1" evidence="22">
    <location>
        <begin position="17"/>
        <end position="934"/>
    </location>
</feature>
<dbReference type="Gene3D" id="3.40.50.2300">
    <property type="match status" value="2"/>
</dbReference>
<keyword evidence="8" id="KW-0406">Ion transport</keyword>
<evidence type="ECO:0000256" key="10">
    <source>
        <dbReference type="ARBA" id="ARBA00023170"/>
    </source>
</evidence>
<keyword evidence="7" id="KW-0770">Synapse</keyword>
<dbReference type="PANTHER" id="PTHR18966">
    <property type="entry name" value="IONOTROPIC GLUTAMATE RECEPTOR"/>
    <property type="match status" value="1"/>
</dbReference>
<dbReference type="InterPro" id="IPR001320">
    <property type="entry name" value="Iontro_rcpt_C"/>
</dbReference>
<evidence type="ECO:0000256" key="18">
    <source>
        <dbReference type="PIRSR" id="PIRSR601508-2"/>
    </source>
</evidence>
<evidence type="ECO:0000256" key="8">
    <source>
        <dbReference type="ARBA" id="ARBA00023065"/>
    </source>
</evidence>
<accession>A0A7D0TD60</accession>
<evidence type="ECO:0000256" key="6">
    <source>
        <dbReference type="ARBA" id="ARBA00022989"/>
    </source>
</evidence>
<evidence type="ECO:0000256" key="19">
    <source>
        <dbReference type="PIRSR" id="PIRSR601508-3"/>
    </source>
</evidence>
<dbReference type="InterPro" id="IPR028082">
    <property type="entry name" value="Peripla_BP_I"/>
</dbReference>
<evidence type="ECO:0000259" key="24">
    <source>
        <dbReference type="SMART" id="SM00918"/>
    </source>
</evidence>
<evidence type="ECO:0000256" key="22">
    <source>
        <dbReference type="SAM" id="SignalP"/>
    </source>
</evidence>
<evidence type="ECO:0000256" key="1">
    <source>
        <dbReference type="ARBA" id="ARBA00008685"/>
    </source>
</evidence>
<name>A0A7D0TD60_9DIPT</name>
<evidence type="ECO:0000256" key="16">
    <source>
        <dbReference type="ARBA" id="ARBA00072754"/>
    </source>
</evidence>
<feature type="binding site" evidence="17">
    <location>
        <position position="723"/>
    </location>
    <ligand>
        <name>L-glutamate</name>
        <dbReference type="ChEBI" id="CHEBI:29985"/>
    </ligand>
</feature>
<keyword evidence="12" id="KW-0628">Postsynaptic cell membrane</keyword>
<keyword evidence="3" id="KW-1003">Cell membrane</keyword>
<keyword evidence="6 21" id="KW-1133">Transmembrane helix</keyword>
<evidence type="ECO:0000256" key="5">
    <source>
        <dbReference type="ARBA" id="ARBA00022729"/>
    </source>
</evidence>
<evidence type="ECO:0000256" key="13">
    <source>
        <dbReference type="ARBA" id="ARBA00023286"/>
    </source>
</evidence>
<evidence type="ECO:0000256" key="17">
    <source>
        <dbReference type="PIRSR" id="PIRSR601508-1"/>
    </source>
</evidence>
<dbReference type="EMBL" id="MN132975">
    <property type="protein sequence ID" value="QGW50648.1"/>
    <property type="molecule type" value="mRNA"/>
</dbReference>
<dbReference type="GO" id="GO:0008328">
    <property type="term" value="C:ionotropic glutamate receptor complex"/>
    <property type="evidence" value="ECO:0007669"/>
    <property type="project" value="UniProtKB-ARBA"/>
</dbReference>
<keyword evidence="5 22" id="KW-0732">Signal</keyword>
<feature type="signal peptide" evidence="22">
    <location>
        <begin position="1"/>
        <end position="16"/>
    </location>
</feature>
<evidence type="ECO:0000256" key="9">
    <source>
        <dbReference type="ARBA" id="ARBA00023136"/>
    </source>
</evidence>
<feature type="domain" description="Ionotropic glutamate receptor L-glutamate and glycine-binding" evidence="24">
    <location>
        <begin position="423"/>
        <end position="490"/>
    </location>
</feature>
<keyword evidence="19" id="KW-1015">Disulfide bond</keyword>
<feature type="transmembrane region" description="Helical" evidence="21">
    <location>
        <begin position="546"/>
        <end position="565"/>
    </location>
</feature>
<evidence type="ECO:0000256" key="21">
    <source>
        <dbReference type="SAM" id="Phobius"/>
    </source>
</evidence>
<feature type="disulfide bond" evidence="19">
    <location>
        <begin position="735"/>
        <end position="789"/>
    </location>
</feature>
<dbReference type="SUPFAM" id="SSF81324">
    <property type="entry name" value="Voltage-gated potassium channels"/>
    <property type="match status" value="1"/>
</dbReference>
<evidence type="ECO:0000256" key="7">
    <source>
        <dbReference type="ARBA" id="ARBA00023018"/>
    </source>
</evidence>
<dbReference type="InterPro" id="IPR015683">
    <property type="entry name" value="Ionotropic_Glu_rcpt"/>
</dbReference>
<feature type="transmembrane region" description="Helical" evidence="21">
    <location>
        <begin position="811"/>
        <end position="832"/>
    </location>
</feature>
<comment type="similarity">
    <text evidence="1">Belongs to the glutamate-gated ion channel (TC 1.A.10.1) family.</text>
</comment>
<dbReference type="CDD" id="cd06382">
    <property type="entry name" value="PBP1_iGluR_Kainate"/>
    <property type="match status" value="1"/>
</dbReference>
<dbReference type="AlphaFoldDB" id="A0A7D0TD60"/>
<feature type="compositionally biased region" description="Basic and acidic residues" evidence="20">
    <location>
        <begin position="888"/>
        <end position="902"/>
    </location>
</feature>
<protein>
    <recommendedName>
        <fullName evidence="16">Glutamate receptor 1</fullName>
    </recommendedName>
</protein>
<dbReference type="PRINTS" id="PR00177">
    <property type="entry name" value="NMDARECEPTOR"/>
</dbReference>
<feature type="binding site" evidence="17">
    <location>
        <position position="672"/>
    </location>
    <ligand>
        <name>L-glutamate</name>
        <dbReference type="ChEBI" id="CHEBI:29985"/>
    </ligand>
</feature>
<feature type="site" description="Crucial to convey clamshell closure to channel opening" evidence="18">
    <location>
        <position position="651"/>
    </location>
</feature>
<reference evidence="25" key="1">
    <citation type="submission" date="2019-07" db="EMBL/GenBank/DDBJ databases">
        <title>Identification and Expression Pattern of Chemosensory Genes from the Transcriptome of the Propsilocerus akamusi.</title>
        <authorList>
            <person name="Yan C."/>
            <person name="Pan L."/>
        </authorList>
    </citation>
    <scope>NUCLEOTIDE SEQUENCE</scope>
</reference>
<dbReference type="GO" id="GO:0045211">
    <property type="term" value="C:postsynaptic membrane"/>
    <property type="evidence" value="ECO:0007669"/>
    <property type="project" value="UniProtKB-SubCell"/>
</dbReference>
<feature type="site" description="Interaction with the cone snail toxin Con-ikot-ikot" evidence="18">
    <location>
        <position position="769"/>
    </location>
</feature>
<keyword evidence="10 25" id="KW-0675">Receptor</keyword>
<keyword evidence="14" id="KW-0407">Ion channel</keyword>
<feature type="transmembrane region" description="Helical" evidence="21">
    <location>
        <begin position="622"/>
        <end position="642"/>
    </location>
</feature>
<keyword evidence="13" id="KW-1071">Ligand-gated ion channel</keyword>
<evidence type="ECO:0000256" key="2">
    <source>
        <dbReference type="ARBA" id="ARBA00022448"/>
    </source>
</evidence>